<dbReference type="Pfam" id="PF14897">
    <property type="entry name" value="EpsG"/>
    <property type="match status" value="1"/>
</dbReference>
<organism evidence="1 2">
    <name type="scientific">Geobacillus thermoleovorans</name>
    <name type="common">Bacillus thermoleovorans</name>
    <dbReference type="NCBI Taxonomy" id="33941"/>
    <lineage>
        <taxon>Bacteria</taxon>
        <taxon>Bacillati</taxon>
        <taxon>Bacillota</taxon>
        <taxon>Bacilli</taxon>
        <taxon>Bacillales</taxon>
        <taxon>Anoxybacillaceae</taxon>
        <taxon>Geobacillus</taxon>
        <taxon>Geobacillus thermoleovorans group</taxon>
    </lineage>
</organism>
<name>A0A2Z3N9I3_GEOTH</name>
<dbReference type="EMBL" id="CP027303">
    <property type="protein sequence ID" value="AWO74553.1"/>
    <property type="molecule type" value="Genomic_DNA"/>
</dbReference>
<evidence type="ECO:0000313" key="1">
    <source>
        <dbReference type="EMBL" id="AWO74553.1"/>
    </source>
</evidence>
<dbReference type="InterPro" id="IPR049458">
    <property type="entry name" value="EpsG-like"/>
</dbReference>
<sequence length="323" mass="37473">MGIFVLGAKTEPLFKRKNMYILITLFSSVFLALRPIPWAKDDLNYLDYAMYGGELLQYTLERSVTNPLFFFVNEPLWLLINSFAGEFLQPEMVVRLVIFFSTFMVLLSMGRITNYSFFTILFFFVIVQLLKNHVTHLRQGLALGVYLTGIALNGRKGLLVRLLSPFVHTSLWFTVLVEFYEHVTSKLRLSFFIKAALFAALILAGIFFLPTIIQMTGDRRFTEYQFDMAQSSSFLGFMWWFILGTLFFIGRKRNNISDLGTYGILFYLASYFFLDFGARVFENFVPLILVSMLNSTKDFKVLFGCLMFFYGLVAWYFRGGLVF</sequence>
<proteinExistence type="predicted"/>
<protein>
    <submittedName>
        <fullName evidence="1">Uncharacterized protein</fullName>
    </submittedName>
</protein>
<dbReference type="RefSeq" id="WP_068896082.1">
    <property type="nucleotide sequence ID" value="NZ_CP027303.2"/>
</dbReference>
<dbReference type="AlphaFoldDB" id="A0A2Z3N9I3"/>
<dbReference type="Proteomes" id="UP000246996">
    <property type="component" value="Chromosome"/>
</dbReference>
<gene>
    <name evidence="1" type="ORF">C1N76_08500</name>
</gene>
<reference evidence="2" key="1">
    <citation type="submission" date="2018-02" db="EMBL/GenBank/DDBJ databases">
        <title>The complete genome of bacterial strain SGAirxxxx.</title>
        <authorList>
            <person name="Schuster S.C."/>
        </authorList>
    </citation>
    <scope>NUCLEOTIDE SEQUENCE [LARGE SCALE GENOMIC DNA]</scope>
    <source>
        <strain evidence="2">SGAir0734</strain>
    </source>
</reference>
<evidence type="ECO:0000313" key="2">
    <source>
        <dbReference type="Proteomes" id="UP000246996"/>
    </source>
</evidence>
<accession>A0A2Z3N9I3</accession>